<feature type="compositionally biased region" description="Acidic residues" evidence="2">
    <location>
        <begin position="410"/>
        <end position="420"/>
    </location>
</feature>
<dbReference type="AlphaFoldDB" id="A0AA40K0F3"/>
<dbReference type="InterPro" id="IPR013176">
    <property type="entry name" value="Ccz1"/>
</dbReference>
<proteinExistence type="inferred from homology"/>
<dbReference type="InterPro" id="IPR043987">
    <property type="entry name" value="CCZ1/INTU/HSP4_longin_1"/>
</dbReference>
<reference evidence="4" key="1">
    <citation type="submission" date="2023-06" db="EMBL/GenBank/DDBJ databases">
        <title>Genome-scale phylogeny and comparative genomics of the fungal order Sordariales.</title>
        <authorList>
            <consortium name="Lawrence Berkeley National Laboratory"/>
            <person name="Hensen N."/>
            <person name="Bonometti L."/>
            <person name="Westerberg I."/>
            <person name="Brannstrom I.O."/>
            <person name="Guillou S."/>
            <person name="Cros-Aarteil S."/>
            <person name="Calhoun S."/>
            <person name="Haridas S."/>
            <person name="Kuo A."/>
            <person name="Mondo S."/>
            <person name="Pangilinan J."/>
            <person name="Riley R."/>
            <person name="LaButti K."/>
            <person name="Andreopoulos B."/>
            <person name="Lipzen A."/>
            <person name="Chen C."/>
            <person name="Yanf M."/>
            <person name="Daum C."/>
            <person name="Ng V."/>
            <person name="Clum A."/>
            <person name="Steindorff A."/>
            <person name="Ohm R."/>
            <person name="Martin F."/>
            <person name="Silar P."/>
            <person name="Natvig D."/>
            <person name="Lalanne C."/>
            <person name="Gautier V."/>
            <person name="Ament-velasquez S.L."/>
            <person name="Kruys A."/>
            <person name="Hutchinson M.I."/>
            <person name="Powell A.J."/>
            <person name="Barry K."/>
            <person name="Miller A.N."/>
            <person name="Grigoriev I.V."/>
            <person name="Debuchy R."/>
            <person name="Gladieux P."/>
            <person name="Thoren M.H."/>
            <person name="Johannesson H."/>
        </authorList>
    </citation>
    <scope>NUCLEOTIDE SEQUENCE</scope>
    <source>
        <strain evidence="4">SMH3187-1</strain>
    </source>
</reference>
<name>A0AA40K0F3_9PEZI</name>
<organism evidence="4 5">
    <name type="scientific">Schizothecium vesticola</name>
    <dbReference type="NCBI Taxonomy" id="314040"/>
    <lineage>
        <taxon>Eukaryota</taxon>
        <taxon>Fungi</taxon>
        <taxon>Dikarya</taxon>
        <taxon>Ascomycota</taxon>
        <taxon>Pezizomycotina</taxon>
        <taxon>Sordariomycetes</taxon>
        <taxon>Sordariomycetidae</taxon>
        <taxon>Sordariales</taxon>
        <taxon>Schizotheciaceae</taxon>
        <taxon>Schizothecium</taxon>
    </lineage>
</organism>
<dbReference type="Pfam" id="PF19031">
    <property type="entry name" value="Intu_longin_1"/>
    <property type="match status" value="1"/>
</dbReference>
<dbReference type="PANTHER" id="PTHR13056">
    <property type="entry name" value="VACUOLAR FUSION PROTEIN CCZ1 HOMOLOG-RELATED"/>
    <property type="match status" value="1"/>
</dbReference>
<feature type="domain" description="CCZ1/INTU/HSP4 first Longin" evidence="3">
    <location>
        <begin position="20"/>
        <end position="124"/>
    </location>
</feature>
<evidence type="ECO:0000256" key="2">
    <source>
        <dbReference type="SAM" id="MobiDB-lite"/>
    </source>
</evidence>
<dbReference type="GO" id="GO:0035658">
    <property type="term" value="C:Mon1-Ccz1 complex"/>
    <property type="evidence" value="ECO:0007669"/>
    <property type="project" value="InterPro"/>
</dbReference>
<feature type="region of interest" description="Disordered" evidence="2">
    <location>
        <begin position="466"/>
        <end position="486"/>
    </location>
</feature>
<comment type="caution">
    <text evidence="4">The sequence shown here is derived from an EMBL/GenBank/DDBJ whole genome shotgun (WGS) entry which is preliminary data.</text>
</comment>
<evidence type="ECO:0000259" key="3">
    <source>
        <dbReference type="Pfam" id="PF19031"/>
    </source>
</evidence>
<protein>
    <recommendedName>
        <fullName evidence="3">CCZ1/INTU/HSP4 first Longin domain-containing protein</fullName>
    </recommendedName>
</protein>
<keyword evidence="5" id="KW-1185">Reference proteome</keyword>
<sequence>MPPPAASPPPPSIIPAQLGFLAIYNPSLGTSDATLDDQILYYASVTTLTGPSGRRRHRAAGPAALPSRDERNQRLRHIGLAQGMVEFGRSFSGGAPVDTIDTEHSRVVLHELEPGWWILASIDLTRLPTTATTTPPTYEPSTRDLKPASLLLADLLRAHAIFLLHHAPSLSALFVRAQARDKFATLLARYWDQFLAGWAVLLHGNPATSVLGGIKVAASGELGVGVGEEERGSGERDVLEGLVGGTEGLVDLVVARFDGEEEGGGGWLGQGGEVGAEDGAVFLGVGAVSRGSVRALVGWLEDVWVAGEGAYGVGESPASTRRRRARRRRKGVGVVEAEGAVEADGEGEGAGMDKIFSYLKLGYGTAWGAGSAGSAATSTDAHPPSPRPPKDTPPGEFLIGLTGDLHTDDPPAEEPDDTQPPEDTNPRIVVRTVSVELDSPAFSRPESSIAMDLGSPAAELLPSASPHVDPHGHITSSTTPSFDAQDRNKSHRLRVVLYAARPFLYLLLFQPTTDSLAWEPFYRSLHARLAPIHAGMLASTEYRPERPDGDGEIYDLVWDPRAMTVHSTIPNIPEPGVGSGVWTRAEALGTHMQMLNVLGETRGSVGECERTGKTSRGWWVVWNRVLEQEGEEEGGEVVVGREVFLVRRASDAAGRGWADGASRLAQGIGVDTRRYVEGLLSLNR</sequence>
<evidence type="ECO:0000313" key="4">
    <source>
        <dbReference type="EMBL" id="KAK0741271.1"/>
    </source>
</evidence>
<dbReference type="Proteomes" id="UP001172155">
    <property type="component" value="Unassembled WGS sequence"/>
</dbReference>
<evidence type="ECO:0000313" key="5">
    <source>
        <dbReference type="Proteomes" id="UP001172155"/>
    </source>
</evidence>
<dbReference type="PANTHER" id="PTHR13056:SF0">
    <property type="entry name" value="VACUOLAR FUSION PROTEIN CCZ1 HOMOLOG-RELATED"/>
    <property type="match status" value="1"/>
</dbReference>
<accession>A0AA40K0F3</accession>
<dbReference type="EMBL" id="JAUKUD010000006">
    <property type="protein sequence ID" value="KAK0741271.1"/>
    <property type="molecule type" value="Genomic_DNA"/>
</dbReference>
<comment type="similarity">
    <text evidence="1">Belongs to the CCZ1 family.</text>
</comment>
<evidence type="ECO:0000256" key="1">
    <source>
        <dbReference type="ARBA" id="ARBA00005352"/>
    </source>
</evidence>
<gene>
    <name evidence="4" type="ORF">B0T18DRAFT_472840</name>
</gene>
<feature type="region of interest" description="Disordered" evidence="2">
    <location>
        <begin position="314"/>
        <end position="334"/>
    </location>
</feature>
<feature type="region of interest" description="Disordered" evidence="2">
    <location>
        <begin position="369"/>
        <end position="428"/>
    </location>
</feature>
<feature type="compositionally biased region" description="Basic residues" evidence="2">
    <location>
        <begin position="320"/>
        <end position="331"/>
    </location>
</feature>
<dbReference type="GO" id="GO:0016192">
    <property type="term" value="P:vesicle-mediated transport"/>
    <property type="evidence" value="ECO:0007669"/>
    <property type="project" value="InterPro"/>
</dbReference>